<evidence type="ECO:0000256" key="7">
    <source>
        <dbReference type="ARBA" id="ARBA00023004"/>
    </source>
</evidence>
<keyword evidence="17" id="KW-0675">Receptor</keyword>
<dbReference type="PROSITE" id="PS52016">
    <property type="entry name" value="TONB_DEPENDENT_REC_3"/>
    <property type="match status" value="1"/>
</dbReference>
<dbReference type="Pfam" id="PF00593">
    <property type="entry name" value="TonB_dep_Rec_b-barrel"/>
    <property type="match status" value="1"/>
</dbReference>
<dbReference type="PANTHER" id="PTHR32552">
    <property type="entry name" value="FERRICHROME IRON RECEPTOR-RELATED"/>
    <property type="match status" value="1"/>
</dbReference>
<evidence type="ECO:0000256" key="10">
    <source>
        <dbReference type="ARBA" id="ARBA00023136"/>
    </source>
</evidence>
<evidence type="ECO:0000256" key="2">
    <source>
        <dbReference type="ARBA" id="ARBA00022448"/>
    </source>
</evidence>
<dbReference type="STRING" id="1913577.LPB144_11465"/>
<dbReference type="RefSeq" id="WP_072553678.1">
    <property type="nucleotide sequence ID" value="NZ_CP018153.1"/>
</dbReference>
<evidence type="ECO:0000259" key="16">
    <source>
        <dbReference type="Pfam" id="PF07715"/>
    </source>
</evidence>
<evidence type="ECO:0000256" key="9">
    <source>
        <dbReference type="ARBA" id="ARBA00023077"/>
    </source>
</evidence>
<dbReference type="InterPro" id="IPR008969">
    <property type="entry name" value="CarboxyPept-like_regulatory"/>
</dbReference>
<organism evidence="17 18">
    <name type="scientific">Christiangramia salexigens</name>
    <dbReference type="NCBI Taxonomy" id="1913577"/>
    <lineage>
        <taxon>Bacteria</taxon>
        <taxon>Pseudomonadati</taxon>
        <taxon>Bacteroidota</taxon>
        <taxon>Flavobacteriia</taxon>
        <taxon>Flavobacteriales</taxon>
        <taxon>Flavobacteriaceae</taxon>
        <taxon>Christiangramia</taxon>
    </lineage>
</organism>
<sequence length="793" mass="88971">MKNVLFFAGLLIFATHSYAQQFQLTGTVTQNGVPVEEASIYLQSTGKGTLTNSNGNYSLSLEAGTYKLVFSYGNQIIRNVNLSSDKVLDIDISGAQESLEEVFLSSVRVNAQSPITYSNLSNEEIANRNLGQDIPVLMSYMPNVVTTSDAGAGVGYTGIRVRGSDATRVNVTINGIPYNDAESQGTFWVNLGDFASSVENLQLQRGVGTSTNGAGAFGASLNILTDSYKEEAQAEIANSIGSYNTFKHTAKFSTGLINDHWEFAGRASKIRSDGYIDRASSDLKSYFLQATYVDNNTLVKALGFGGSEKTYQAWYGIDAETLQNDRRFNPAGAYTSENGELKFYDNQTDNYKQDHYQLLWNQDFKGNWSSNIALHYTYGRGYYEEFEEDATLAEFGLKPFTANGEEVNTSDLVGTKWLDNHFYGSVFSLNYQDANWDVSFGGGWNKYEGDHFGEVVYTRFARNNDPLEPYYFNRAEKTDFNIYSKANFAITSKIAGYADLQYRRVTYETNGVLDDGNRFLNDDNFNFFNPKAGLTYEVDSSNQLYFSYARAHREPSRNDYENGDPEPEELNDFELGWRLNKPAVQINTNIYFMDYRNQLVLTGGLDDVGAFIRQNSGNSYRLGFEVDARIRLSDKLNLQPNISLSRNKNVDFISGFNGELVNYGDTDISYSPEIVAANMISYLPVNGLELNLLSKYVGEQYMSNVEAENSRLESYFVNDLNLQYTWKNAFVFKEVVLSGLVNNIFGTEYVSNGYYYTYNIPNSDFPSGEQTFDGAGYYPQATTNFLAGLTLKF</sequence>
<evidence type="ECO:0000256" key="14">
    <source>
        <dbReference type="SAM" id="SignalP"/>
    </source>
</evidence>
<comment type="subcellular location">
    <subcellularLocation>
        <location evidence="1 12">Cell outer membrane</location>
        <topology evidence="1 12">Multi-pass membrane protein</topology>
    </subcellularLocation>
</comment>
<dbReference type="OrthoDB" id="9761152at2"/>
<dbReference type="InterPro" id="IPR036942">
    <property type="entry name" value="Beta-barrel_TonB_sf"/>
</dbReference>
<keyword evidence="4" id="KW-0410">Iron transport</keyword>
<dbReference type="Gene3D" id="2.170.130.10">
    <property type="entry name" value="TonB-dependent receptor, plug domain"/>
    <property type="match status" value="1"/>
</dbReference>
<feature type="chain" id="PRO_5012611464" evidence="14">
    <location>
        <begin position="20"/>
        <end position="793"/>
    </location>
</feature>
<name>A0A1L3J791_9FLAO</name>
<evidence type="ECO:0000259" key="15">
    <source>
        <dbReference type="Pfam" id="PF00593"/>
    </source>
</evidence>
<accession>A0A1L3J791</accession>
<evidence type="ECO:0000256" key="12">
    <source>
        <dbReference type="PROSITE-ProRule" id="PRU01360"/>
    </source>
</evidence>
<evidence type="ECO:0000256" key="1">
    <source>
        <dbReference type="ARBA" id="ARBA00004571"/>
    </source>
</evidence>
<dbReference type="Pfam" id="PF13715">
    <property type="entry name" value="CarbopepD_reg_2"/>
    <property type="match status" value="1"/>
</dbReference>
<proteinExistence type="inferred from homology"/>
<gene>
    <name evidence="17" type="ORF">LPB144_11465</name>
</gene>
<dbReference type="SUPFAM" id="SSF56935">
    <property type="entry name" value="Porins"/>
    <property type="match status" value="1"/>
</dbReference>
<evidence type="ECO:0000256" key="3">
    <source>
        <dbReference type="ARBA" id="ARBA00022452"/>
    </source>
</evidence>
<comment type="similarity">
    <text evidence="12 13">Belongs to the TonB-dependent receptor family.</text>
</comment>
<dbReference type="GO" id="GO:0009279">
    <property type="term" value="C:cell outer membrane"/>
    <property type="evidence" value="ECO:0007669"/>
    <property type="project" value="UniProtKB-SubCell"/>
</dbReference>
<evidence type="ECO:0000313" key="17">
    <source>
        <dbReference type="EMBL" id="APG60989.1"/>
    </source>
</evidence>
<dbReference type="GO" id="GO:0015344">
    <property type="term" value="F:siderophore uptake transmembrane transporter activity"/>
    <property type="evidence" value="ECO:0007669"/>
    <property type="project" value="TreeGrafter"/>
</dbReference>
<keyword evidence="5 12" id="KW-0812">Transmembrane</keyword>
<evidence type="ECO:0000256" key="13">
    <source>
        <dbReference type="RuleBase" id="RU003357"/>
    </source>
</evidence>
<dbReference type="Gene3D" id="2.40.170.20">
    <property type="entry name" value="TonB-dependent receptor, beta-barrel domain"/>
    <property type="match status" value="1"/>
</dbReference>
<feature type="domain" description="TonB-dependent receptor-like beta-barrel" evidence="15">
    <location>
        <begin position="319"/>
        <end position="744"/>
    </location>
</feature>
<keyword evidence="11 12" id="KW-0998">Cell outer membrane</keyword>
<dbReference type="InterPro" id="IPR000531">
    <property type="entry name" value="Beta-barrel_TonB"/>
</dbReference>
<dbReference type="PANTHER" id="PTHR32552:SF68">
    <property type="entry name" value="FERRICHROME OUTER MEMBRANE TRANSPORTER_PHAGE RECEPTOR"/>
    <property type="match status" value="1"/>
</dbReference>
<evidence type="ECO:0000256" key="4">
    <source>
        <dbReference type="ARBA" id="ARBA00022496"/>
    </source>
</evidence>
<feature type="domain" description="TonB-dependent receptor plug" evidence="16">
    <location>
        <begin position="112"/>
        <end position="219"/>
    </location>
</feature>
<dbReference type="InterPro" id="IPR012910">
    <property type="entry name" value="Plug_dom"/>
</dbReference>
<feature type="signal peptide" evidence="14">
    <location>
        <begin position="1"/>
        <end position="19"/>
    </location>
</feature>
<keyword evidence="7" id="KW-0408">Iron</keyword>
<keyword evidence="2 12" id="KW-0813">Transport</keyword>
<dbReference type="SUPFAM" id="SSF49464">
    <property type="entry name" value="Carboxypeptidase regulatory domain-like"/>
    <property type="match status" value="1"/>
</dbReference>
<evidence type="ECO:0000256" key="6">
    <source>
        <dbReference type="ARBA" id="ARBA00022729"/>
    </source>
</evidence>
<keyword evidence="6 14" id="KW-0732">Signal</keyword>
<dbReference type="Pfam" id="PF07715">
    <property type="entry name" value="Plug"/>
    <property type="match status" value="1"/>
</dbReference>
<keyword evidence="10 12" id="KW-0472">Membrane</keyword>
<dbReference type="Gene3D" id="2.60.40.1120">
    <property type="entry name" value="Carboxypeptidase-like, regulatory domain"/>
    <property type="match status" value="1"/>
</dbReference>
<dbReference type="InterPro" id="IPR037066">
    <property type="entry name" value="Plug_dom_sf"/>
</dbReference>
<evidence type="ECO:0000313" key="18">
    <source>
        <dbReference type="Proteomes" id="UP000182510"/>
    </source>
</evidence>
<dbReference type="Proteomes" id="UP000182510">
    <property type="component" value="Chromosome"/>
</dbReference>
<dbReference type="EMBL" id="CP018153">
    <property type="protein sequence ID" value="APG60989.1"/>
    <property type="molecule type" value="Genomic_DNA"/>
</dbReference>
<keyword evidence="9 13" id="KW-0798">TonB box</keyword>
<evidence type="ECO:0000256" key="8">
    <source>
        <dbReference type="ARBA" id="ARBA00023065"/>
    </source>
</evidence>
<protein>
    <submittedName>
        <fullName evidence="17">TonB-dependent receptor</fullName>
    </submittedName>
</protein>
<dbReference type="AlphaFoldDB" id="A0A1L3J791"/>
<keyword evidence="8" id="KW-0406">Ion transport</keyword>
<dbReference type="InterPro" id="IPR039426">
    <property type="entry name" value="TonB-dep_rcpt-like"/>
</dbReference>
<keyword evidence="3 12" id="KW-1134">Transmembrane beta strand</keyword>
<dbReference type="KEGG" id="grl:LPB144_11465"/>
<reference evidence="17 18" key="1">
    <citation type="submission" date="2016-11" db="EMBL/GenBank/DDBJ databases">
        <title>Gramella sp. LPB0144 isolated from marine environment.</title>
        <authorList>
            <person name="Kim E."/>
            <person name="Yi H."/>
        </authorList>
    </citation>
    <scope>NUCLEOTIDE SEQUENCE [LARGE SCALE GENOMIC DNA]</scope>
    <source>
        <strain evidence="17 18">LPB0144</strain>
    </source>
</reference>
<keyword evidence="18" id="KW-1185">Reference proteome</keyword>
<evidence type="ECO:0000256" key="11">
    <source>
        <dbReference type="ARBA" id="ARBA00023237"/>
    </source>
</evidence>
<evidence type="ECO:0000256" key="5">
    <source>
        <dbReference type="ARBA" id="ARBA00022692"/>
    </source>
</evidence>